<keyword evidence="1" id="KW-0645">Protease</keyword>
<gene>
    <name evidence="6" type="ORF">Q5H93_05045</name>
</gene>
<dbReference type="Pfam" id="PF18962">
    <property type="entry name" value="Por_Secre_tail"/>
    <property type="match status" value="1"/>
</dbReference>
<dbReference type="Gene3D" id="2.60.40.10">
    <property type="entry name" value="Immunoglobulins"/>
    <property type="match status" value="2"/>
</dbReference>
<keyword evidence="2" id="KW-0378">Hydrolase</keyword>
<proteinExistence type="predicted"/>
<evidence type="ECO:0000256" key="2">
    <source>
        <dbReference type="ARBA" id="ARBA00022801"/>
    </source>
</evidence>
<dbReference type="SUPFAM" id="SSF49785">
    <property type="entry name" value="Galactose-binding domain-like"/>
    <property type="match status" value="1"/>
</dbReference>
<dbReference type="PROSITE" id="PS51829">
    <property type="entry name" value="P_HOMO_B"/>
    <property type="match status" value="1"/>
</dbReference>
<dbReference type="SUPFAM" id="SSF49265">
    <property type="entry name" value="Fibronectin type III"/>
    <property type="match status" value="1"/>
</dbReference>
<evidence type="ECO:0000256" key="3">
    <source>
        <dbReference type="SAM" id="SignalP"/>
    </source>
</evidence>
<dbReference type="NCBIfam" id="TIGR04183">
    <property type="entry name" value="Por_Secre_tail"/>
    <property type="match status" value="1"/>
</dbReference>
<dbReference type="Proteomes" id="UP001176429">
    <property type="component" value="Unassembled WGS sequence"/>
</dbReference>
<keyword evidence="7" id="KW-1185">Reference proteome</keyword>
<evidence type="ECO:0000259" key="4">
    <source>
        <dbReference type="PROSITE" id="PS50853"/>
    </source>
</evidence>
<feature type="signal peptide" evidence="3">
    <location>
        <begin position="1"/>
        <end position="31"/>
    </location>
</feature>
<accession>A0ABT9B8G0</accession>
<dbReference type="Gene3D" id="3.40.390.10">
    <property type="entry name" value="Collagenase (Catalytic Domain)"/>
    <property type="match status" value="1"/>
</dbReference>
<evidence type="ECO:0000313" key="7">
    <source>
        <dbReference type="Proteomes" id="UP001176429"/>
    </source>
</evidence>
<dbReference type="EMBL" id="JAUQSY010000003">
    <property type="protein sequence ID" value="MDO7874090.1"/>
    <property type="molecule type" value="Genomic_DNA"/>
</dbReference>
<evidence type="ECO:0000313" key="6">
    <source>
        <dbReference type="EMBL" id="MDO7874090.1"/>
    </source>
</evidence>
<feature type="domain" description="Fibronectin type-III" evidence="4">
    <location>
        <begin position="1040"/>
        <end position="1141"/>
    </location>
</feature>
<reference evidence="6" key="1">
    <citation type="submission" date="2023-07" db="EMBL/GenBank/DDBJ databases">
        <authorList>
            <person name="Kim M.K."/>
        </authorList>
    </citation>
    <scope>NUCLEOTIDE SEQUENCE</scope>
    <source>
        <strain evidence="6">ASUV-10-1</strain>
    </source>
</reference>
<feature type="domain" description="P/Homo B" evidence="5">
    <location>
        <begin position="888"/>
        <end position="1039"/>
    </location>
</feature>
<feature type="chain" id="PRO_5045845754" evidence="3">
    <location>
        <begin position="32"/>
        <end position="1227"/>
    </location>
</feature>
<dbReference type="InterPro" id="IPR024079">
    <property type="entry name" value="MetalloPept_cat_dom_sf"/>
</dbReference>
<dbReference type="CDD" id="cd00063">
    <property type="entry name" value="FN3"/>
    <property type="match status" value="1"/>
</dbReference>
<name>A0ABT9B8G0_9BACT</name>
<evidence type="ECO:0000259" key="5">
    <source>
        <dbReference type="PROSITE" id="PS51829"/>
    </source>
</evidence>
<comment type="caution">
    <text evidence="6">The sequence shown here is derived from an EMBL/GenBank/DDBJ whole genome shotgun (WGS) entry which is preliminary data.</text>
</comment>
<dbReference type="InterPro" id="IPR026444">
    <property type="entry name" value="Secre_tail"/>
</dbReference>
<dbReference type="InterPro" id="IPR003961">
    <property type="entry name" value="FN3_dom"/>
</dbReference>
<dbReference type="RefSeq" id="WP_305005407.1">
    <property type="nucleotide sequence ID" value="NZ_JAUQSY010000003.1"/>
</dbReference>
<evidence type="ECO:0000256" key="1">
    <source>
        <dbReference type="ARBA" id="ARBA00022670"/>
    </source>
</evidence>
<keyword evidence="3" id="KW-0732">Signal</keyword>
<dbReference type="PROSITE" id="PS50853">
    <property type="entry name" value="FN3"/>
    <property type="match status" value="1"/>
</dbReference>
<organism evidence="6 7">
    <name type="scientific">Hymenobacter aranciens</name>
    <dbReference type="NCBI Taxonomy" id="3063996"/>
    <lineage>
        <taxon>Bacteria</taxon>
        <taxon>Pseudomonadati</taxon>
        <taxon>Bacteroidota</taxon>
        <taxon>Cytophagia</taxon>
        <taxon>Cytophagales</taxon>
        <taxon>Hymenobacteraceae</taxon>
        <taxon>Hymenobacter</taxon>
    </lineage>
</organism>
<dbReference type="InterPro" id="IPR008979">
    <property type="entry name" value="Galactose-bd-like_sf"/>
</dbReference>
<dbReference type="InterPro" id="IPR002884">
    <property type="entry name" value="P_dom"/>
</dbReference>
<dbReference type="Pfam" id="PF01483">
    <property type="entry name" value="P_proprotein"/>
    <property type="match status" value="1"/>
</dbReference>
<dbReference type="InterPro" id="IPR013783">
    <property type="entry name" value="Ig-like_fold"/>
</dbReference>
<protein>
    <submittedName>
        <fullName evidence="6">M12 family metallo-peptidase</fullName>
    </submittedName>
</protein>
<dbReference type="Pfam" id="PF13583">
    <property type="entry name" value="Reprolysin_4"/>
    <property type="match status" value="1"/>
</dbReference>
<dbReference type="SUPFAM" id="SSF55486">
    <property type="entry name" value="Metalloproteases ('zincins'), catalytic domain"/>
    <property type="match status" value="1"/>
</dbReference>
<dbReference type="InterPro" id="IPR036116">
    <property type="entry name" value="FN3_sf"/>
</dbReference>
<dbReference type="Gene3D" id="2.60.120.260">
    <property type="entry name" value="Galactose-binding domain-like"/>
    <property type="match status" value="1"/>
</dbReference>
<sequence>MFQTLPVMRRSWQRLAVAGLLSVAAPLGASAQKVLWANNPDVPTEASKFTAALSSYRAIEVNMAAMRTALLPAPAEQGAGARNSNVVISLPLPEGGSQRFRVTQVPVMAPALAAKFPEIKTYQAQGVDDPSAVARLDVSSLGFHAMVISPTRTFYIDPALRYGDDVHHLVFNKNAMNTKVVGFRCFNDESMNVATPGVPGTAAPAGLQRQSNGTQLRTFRLALSNTPEYARTKGNTAAGVIAGKVASINRVSGVYELEIACRLVLIPNNDQLTFLSGTGTQPSPTYTDASGPLMLDQNQQNVDRIIGNANYDIGHVFSTGGGGIAQRPSVCVNSGKARGVTGLPNPVGDAFDIDFVAHEIGHQFNGNHTFHASNAGNCVGGSFTPPNSNPTRATTAAYEPGSGVTIMAYAGICSPEDIADNSIPYFHSKSFDEILSHLTSSQGNCAVTTPTNNGVPVPEAGANYIIPRSTPFVLTGSGTDPNGDPLTYMWEQFDLGTVLTTVSNPQGDAPIFRDFVPTTSPTRYFPRLSDLVNNTTNIGERLPTYARNLNFRFVARDNRVGGGAVDYDAMSMQVVGTAGPFLVTLPNTSSIVWQAGAPAQVTWDVANTTAAPINAANVDILLSNDGGFTYPITLATAVPNDGSETITVPLTAPTTNTARVMVRANGNVFFDISNQNFRVVGNSGPTFFLAPAATPATLSACPGASASTTISVGQITGFTGTVALSANNLPAGINVTYGTPSVTVGSTPGTSTVTVNVAASTAPGTYALTLSGTSGSVTQVQTLSFVVQPAATGTASATSPNSQGGIPTSYRPRFVWSAVANATGYELQVATDNTFAAGTLVLGTPITVTTNNYTPTANLNPTTTYYWRVRALSPCATAPFSAVQTFRTGIQTCVPTVATNVPRPIFLTAGVTANSVTTIASTERVGEVRLRNLAVTHSAVEEVEVTLINPQGVSVVVIPRGTCPGTADINLSFDDLATAAISCPLTSNATVRPANPLNALTGSPANGNWTLSVSDNMAGNGGRITAWTLELCLVGEVPAAPSSLTVIDAGRANNTTTLQSIWTMPGTGGVPTYYEIQRSPNNNQNFTLLNTLQVPAQAQISGGIYEDVLYTSGQYFYRVRACNTNGCSEWTNEAVGLSAQQSAQQLGVAVYPNPSTGTFNLSIDNSQRGAVALRVTDALGRTVAQEQLSKNGTVLQHSLDLGKLATGVYQLHLTLPQGTVVQRLLKN</sequence>